<name>A0ABS7GM09_9HYPH</name>
<gene>
    <name evidence="1" type="ORF">JNB85_01230</name>
</gene>
<sequence>MTSKSDLLHALEQKPLAYWATIENYRWWLAHDQVYLQLLRLETKISAETVRTIAKAYGINRNIDADEDKTNDRTAAAVANVLNSTDFVKFAEKKTLDDKFEQFLAILRRMPMNLGVDEAKLKFVSGTSKFIWFFAPTCWTMFDRLAAHGAGIRKDLASVERAKRFFTALSSRGFESIIEKARPLFQDSPFRDLSPERLVDKFLWLKGCSPAAQTNGRLTLYFYMQGLPTDLREQLESLANRIAADCEQDLLKLAAKK</sequence>
<dbReference type="RefSeq" id="WP_220332573.1">
    <property type="nucleotide sequence ID" value="NZ_JAEUAK010000001.1"/>
</dbReference>
<evidence type="ECO:0000313" key="2">
    <source>
        <dbReference type="Proteomes" id="UP000717752"/>
    </source>
</evidence>
<reference evidence="1 2" key="1">
    <citation type="journal article" date="2021" name="MBio">
        <title>Poor Competitiveness of Bradyrhizobium in Pigeon Pea Root Colonization in Indian Soils.</title>
        <authorList>
            <person name="Chalasani D."/>
            <person name="Basu A."/>
            <person name="Pullabhotla S.V.S.R.N."/>
            <person name="Jorrin B."/>
            <person name="Neal A.L."/>
            <person name="Poole P.S."/>
            <person name="Podile A.R."/>
            <person name="Tkacz A."/>
        </authorList>
    </citation>
    <scope>NUCLEOTIDE SEQUENCE [LARGE SCALE GENOMIC DNA]</scope>
    <source>
        <strain evidence="1 2">HU56</strain>
    </source>
</reference>
<protein>
    <submittedName>
        <fullName evidence="1">Uncharacterized protein</fullName>
    </submittedName>
</protein>
<keyword evidence="2" id="KW-1185">Reference proteome</keyword>
<comment type="caution">
    <text evidence="1">The sequence shown here is derived from an EMBL/GenBank/DDBJ whole genome shotgun (WGS) entry which is preliminary data.</text>
</comment>
<accession>A0ABS7GM09</accession>
<organism evidence="1 2">
    <name type="scientific">Rhizobium mesosinicum</name>
    <dbReference type="NCBI Taxonomy" id="335017"/>
    <lineage>
        <taxon>Bacteria</taxon>
        <taxon>Pseudomonadati</taxon>
        <taxon>Pseudomonadota</taxon>
        <taxon>Alphaproteobacteria</taxon>
        <taxon>Hyphomicrobiales</taxon>
        <taxon>Rhizobiaceae</taxon>
        <taxon>Rhizobium/Agrobacterium group</taxon>
        <taxon>Rhizobium</taxon>
    </lineage>
</organism>
<dbReference type="Proteomes" id="UP000717752">
    <property type="component" value="Unassembled WGS sequence"/>
</dbReference>
<proteinExistence type="predicted"/>
<dbReference type="EMBL" id="JAEUAK010000001">
    <property type="protein sequence ID" value="MBW9051029.1"/>
    <property type="molecule type" value="Genomic_DNA"/>
</dbReference>
<evidence type="ECO:0000313" key="1">
    <source>
        <dbReference type="EMBL" id="MBW9051029.1"/>
    </source>
</evidence>